<feature type="transmembrane region" description="Helical" evidence="2">
    <location>
        <begin position="162"/>
        <end position="184"/>
    </location>
</feature>
<evidence type="ECO:0000313" key="4">
    <source>
        <dbReference type="Proteomes" id="UP001642540"/>
    </source>
</evidence>
<evidence type="ECO:0000256" key="1">
    <source>
        <dbReference type="SAM" id="MobiDB-lite"/>
    </source>
</evidence>
<feature type="compositionally biased region" description="Basic and acidic residues" evidence="1">
    <location>
        <begin position="13"/>
        <end position="28"/>
    </location>
</feature>
<keyword evidence="2" id="KW-0472">Membrane</keyword>
<proteinExistence type="predicted"/>
<name>A0ABP1RJF5_9HEXA</name>
<organism evidence="3 4">
    <name type="scientific">Orchesella dallaii</name>
    <dbReference type="NCBI Taxonomy" id="48710"/>
    <lineage>
        <taxon>Eukaryota</taxon>
        <taxon>Metazoa</taxon>
        <taxon>Ecdysozoa</taxon>
        <taxon>Arthropoda</taxon>
        <taxon>Hexapoda</taxon>
        <taxon>Collembola</taxon>
        <taxon>Entomobryomorpha</taxon>
        <taxon>Entomobryoidea</taxon>
        <taxon>Orchesellidae</taxon>
        <taxon>Orchesellinae</taxon>
        <taxon>Orchesella</taxon>
    </lineage>
</organism>
<sequence length="261" mass="29794">MGRRSFNRKPVAPKRELSGFEKTKRKREISLRSERDAAIAAKFFRKSSENFPSCSSGLEKSDKTNPELLVDQVVPDLGLIPAQQDWCPSVRRSTSVSGLLVDTAENSNLSYYNFSTSSVELDLKSNDEHDNLTSKSQTLFAEDNVDVTFESKQGIKWFPFRFIIILAHYLGVFIIKIFILHSVLDELDACDFDPSDPSTWTIPITLHQLNILRDSKPKQSSFDFIETNERTAFNPNIFMSPGGRKREWLLFSKSTNSLFCY</sequence>
<keyword evidence="2" id="KW-1133">Transmembrane helix</keyword>
<accession>A0ABP1RJF5</accession>
<protein>
    <submittedName>
        <fullName evidence="3">Uncharacterized protein</fullName>
    </submittedName>
</protein>
<reference evidence="3 4" key="1">
    <citation type="submission" date="2024-08" db="EMBL/GenBank/DDBJ databases">
        <authorList>
            <person name="Cucini C."/>
            <person name="Frati F."/>
        </authorList>
    </citation>
    <scope>NUCLEOTIDE SEQUENCE [LARGE SCALE GENOMIC DNA]</scope>
</reference>
<dbReference type="EMBL" id="CAXLJM020000076">
    <property type="protein sequence ID" value="CAL8129153.1"/>
    <property type="molecule type" value="Genomic_DNA"/>
</dbReference>
<dbReference type="Proteomes" id="UP001642540">
    <property type="component" value="Unassembled WGS sequence"/>
</dbReference>
<comment type="caution">
    <text evidence="3">The sequence shown here is derived from an EMBL/GenBank/DDBJ whole genome shotgun (WGS) entry which is preliminary data.</text>
</comment>
<keyword evidence="2" id="KW-0812">Transmembrane</keyword>
<evidence type="ECO:0000313" key="3">
    <source>
        <dbReference type="EMBL" id="CAL8129153.1"/>
    </source>
</evidence>
<evidence type="ECO:0000256" key="2">
    <source>
        <dbReference type="SAM" id="Phobius"/>
    </source>
</evidence>
<gene>
    <name evidence="3" type="ORF">ODALV1_LOCUS22914</name>
</gene>
<feature type="region of interest" description="Disordered" evidence="1">
    <location>
        <begin position="1"/>
        <end position="28"/>
    </location>
</feature>
<keyword evidence="4" id="KW-1185">Reference proteome</keyword>